<comment type="similarity">
    <text evidence="1">Belongs to the HpcH/HpaI aldolase family.</text>
</comment>
<keyword evidence="3" id="KW-0456">Lyase</keyword>
<dbReference type="GO" id="GO:0016832">
    <property type="term" value="F:aldehyde-lyase activity"/>
    <property type="evidence" value="ECO:0007669"/>
    <property type="project" value="TreeGrafter"/>
</dbReference>
<dbReference type="PANTHER" id="PTHR30502:SF0">
    <property type="entry name" value="PHOSPHOENOLPYRUVATE CARBOXYLASE FAMILY PROTEIN"/>
    <property type="match status" value="1"/>
</dbReference>
<dbReference type="InterPro" id="IPR005000">
    <property type="entry name" value="Aldolase/citrate-lyase_domain"/>
</dbReference>
<proteinExistence type="inferred from homology"/>
<keyword evidence="2" id="KW-0479">Metal-binding</keyword>
<evidence type="ECO:0000256" key="1">
    <source>
        <dbReference type="ARBA" id="ARBA00005568"/>
    </source>
</evidence>
<evidence type="ECO:0000313" key="5">
    <source>
        <dbReference type="EMBL" id="SVB52649.1"/>
    </source>
</evidence>
<name>A0A382EQJ7_9ZZZZ</name>
<dbReference type="InterPro" id="IPR050251">
    <property type="entry name" value="HpcH-HpaI_aldolase"/>
</dbReference>
<gene>
    <name evidence="5" type="ORF">METZ01_LOCUS205503</name>
</gene>
<dbReference type="AlphaFoldDB" id="A0A382EQJ7"/>
<evidence type="ECO:0000256" key="2">
    <source>
        <dbReference type="ARBA" id="ARBA00022723"/>
    </source>
</evidence>
<organism evidence="5">
    <name type="scientific">marine metagenome</name>
    <dbReference type="NCBI Taxonomy" id="408172"/>
    <lineage>
        <taxon>unclassified sequences</taxon>
        <taxon>metagenomes</taxon>
        <taxon>ecological metagenomes</taxon>
    </lineage>
</organism>
<sequence>MAHQGWDVLTIDMQHGLVDASELVPMLTAISTTEVTPFVRVPWLEPGIIMKVLDSGSYGVICPMINTREDAVRLVSYCRYDPKGTRSFGPGRSILYAGEDYAQHANETILTFAMIETQKALDNLDDIVAVEGLDAVFVGPSDLGLSLGYVPGNYEEPVLLEAIETILKTAHTQGIRAGIYTLTAAFARRMIELGFDYVVVSSDARLMAAQAQQVLADLRLK</sequence>
<dbReference type="EMBL" id="UINC01045647">
    <property type="protein sequence ID" value="SVB52649.1"/>
    <property type="molecule type" value="Genomic_DNA"/>
</dbReference>
<dbReference type="InterPro" id="IPR040442">
    <property type="entry name" value="Pyrv_kinase-like_dom_sf"/>
</dbReference>
<reference evidence="5" key="1">
    <citation type="submission" date="2018-05" db="EMBL/GenBank/DDBJ databases">
        <authorList>
            <person name="Lanie J.A."/>
            <person name="Ng W.-L."/>
            <person name="Kazmierczak K.M."/>
            <person name="Andrzejewski T.M."/>
            <person name="Davidsen T.M."/>
            <person name="Wayne K.J."/>
            <person name="Tettelin H."/>
            <person name="Glass J.I."/>
            <person name="Rusch D."/>
            <person name="Podicherti R."/>
            <person name="Tsui H.-C.T."/>
            <person name="Winkler M.E."/>
        </authorList>
    </citation>
    <scope>NUCLEOTIDE SEQUENCE</scope>
</reference>
<evidence type="ECO:0000259" key="4">
    <source>
        <dbReference type="Pfam" id="PF03328"/>
    </source>
</evidence>
<protein>
    <recommendedName>
        <fullName evidence="4">HpcH/HpaI aldolase/citrate lyase domain-containing protein</fullName>
    </recommendedName>
</protein>
<dbReference type="PANTHER" id="PTHR30502">
    <property type="entry name" value="2-KETO-3-DEOXY-L-RHAMNONATE ALDOLASE"/>
    <property type="match status" value="1"/>
</dbReference>
<feature type="domain" description="HpcH/HpaI aldolase/citrate lyase" evidence="4">
    <location>
        <begin position="2"/>
        <end position="201"/>
    </location>
</feature>
<dbReference type="Gene3D" id="3.20.20.60">
    <property type="entry name" value="Phosphoenolpyruvate-binding domains"/>
    <property type="match status" value="1"/>
</dbReference>
<dbReference type="GO" id="GO:0005737">
    <property type="term" value="C:cytoplasm"/>
    <property type="evidence" value="ECO:0007669"/>
    <property type="project" value="TreeGrafter"/>
</dbReference>
<dbReference type="Pfam" id="PF03328">
    <property type="entry name" value="HpcH_HpaI"/>
    <property type="match status" value="1"/>
</dbReference>
<dbReference type="SUPFAM" id="SSF51621">
    <property type="entry name" value="Phosphoenolpyruvate/pyruvate domain"/>
    <property type="match status" value="1"/>
</dbReference>
<evidence type="ECO:0000256" key="3">
    <source>
        <dbReference type="ARBA" id="ARBA00023239"/>
    </source>
</evidence>
<dbReference type="GO" id="GO:0046872">
    <property type="term" value="F:metal ion binding"/>
    <property type="evidence" value="ECO:0007669"/>
    <property type="project" value="UniProtKB-KW"/>
</dbReference>
<accession>A0A382EQJ7</accession>
<dbReference type="InterPro" id="IPR015813">
    <property type="entry name" value="Pyrv/PenolPyrv_kinase-like_dom"/>
</dbReference>